<dbReference type="Gene3D" id="3.90.550.10">
    <property type="entry name" value="Spore Coat Polysaccharide Biosynthesis Protein SpsA, Chain A"/>
    <property type="match status" value="1"/>
</dbReference>
<dbReference type="SUPFAM" id="SSF53448">
    <property type="entry name" value="Nucleotide-diphospho-sugar transferases"/>
    <property type="match status" value="1"/>
</dbReference>
<dbReference type="AlphaFoldDB" id="A0A1A9RDF4"/>
<evidence type="ECO:0000313" key="5">
    <source>
        <dbReference type="EMBL" id="OAM16176.1"/>
    </source>
</evidence>
<dbReference type="Pfam" id="PF00535">
    <property type="entry name" value="Glycos_transf_2"/>
    <property type="match status" value="1"/>
</dbReference>
<accession>A0A1A9RDF4</accession>
<dbReference type="PANTHER" id="PTHR43685:SF5">
    <property type="entry name" value="GLYCOSYLTRANSFERASE EPSE-RELATED"/>
    <property type="match status" value="1"/>
</dbReference>
<evidence type="ECO:0000256" key="2">
    <source>
        <dbReference type="ARBA" id="ARBA00022676"/>
    </source>
</evidence>
<comment type="similarity">
    <text evidence="1">Belongs to the glycosyltransferase 2 family.</text>
</comment>
<proteinExistence type="inferred from homology"/>
<dbReference type="EMBL" id="LXSF01000007">
    <property type="protein sequence ID" value="OAM16176.1"/>
    <property type="molecule type" value="Genomic_DNA"/>
</dbReference>
<keyword evidence="2" id="KW-0328">Glycosyltransferase</keyword>
<reference evidence="6" key="1">
    <citation type="submission" date="2016-05" db="EMBL/GenBank/DDBJ databases">
        <title>Draft genome of Corynebacterium afermentans subsp. afermentans LCDC 88199T.</title>
        <authorList>
            <person name="Bernier A.-M."/>
            <person name="Bernard K."/>
        </authorList>
    </citation>
    <scope>NUCLEOTIDE SEQUENCE [LARGE SCALE GENOMIC DNA]</scope>
    <source>
        <strain evidence="6">NML01-0328</strain>
    </source>
</reference>
<dbReference type="InterPro" id="IPR050834">
    <property type="entry name" value="Glycosyltransf_2"/>
</dbReference>
<name>A0A1A9RDF4_EIKCO</name>
<comment type="caution">
    <text evidence="5">The sequence shown here is derived from an EMBL/GenBank/DDBJ whole genome shotgun (WGS) entry which is preliminary data.</text>
</comment>
<gene>
    <name evidence="5" type="ORF">A7P85_07120</name>
</gene>
<dbReference type="InterPro" id="IPR001173">
    <property type="entry name" value="Glyco_trans_2-like"/>
</dbReference>
<protein>
    <submittedName>
        <fullName evidence="5">Amylovoran biosynthesis protein AmsE</fullName>
    </submittedName>
</protein>
<dbReference type="GO" id="GO:0016757">
    <property type="term" value="F:glycosyltransferase activity"/>
    <property type="evidence" value="ECO:0007669"/>
    <property type="project" value="UniProtKB-KW"/>
</dbReference>
<organism evidence="5 6">
    <name type="scientific">Eikenella corrodens</name>
    <dbReference type="NCBI Taxonomy" id="539"/>
    <lineage>
        <taxon>Bacteria</taxon>
        <taxon>Pseudomonadati</taxon>
        <taxon>Pseudomonadota</taxon>
        <taxon>Betaproteobacteria</taxon>
        <taxon>Neisseriales</taxon>
        <taxon>Neisseriaceae</taxon>
        <taxon>Eikenella</taxon>
    </lineage>
</organism>
<evidence type="ECO:0000256" key="1">
    <source>
        <dbReference type="ARBA" id="ARBA00006739"/>
    </source>
</evidence>
<evidence type="ECO:0000259" key="4">
    <source>
        <dbReference type="Pfam" id="PF00535"/>
    </source>
</evidence>
<dbReference type="Proteomes" id="UP000078003">
    <property type="component" value="Unassembled WGS sequence"/>
</dbReference>
<dbReference type="RefSeq" id="WP_064104527.1">
    <property type="nucleotide sequence ID" value="NZ_LXSF01000007.1"/>
</dbReference>
<feature type="domain" description="Glycosyltransferase 2-like" evidence="4">
    <location>
        <begin position="22"/>
        <end position="179"/>
    </location>
</feature>
<sequence length="287" mass="32571">MTAQAQNQLSGSLSVESTPPFSVLMSLYAREQPEYLRQCLASLAAQTLPPNEIVLVYDGRLPESLEAVVASFSASLPLKIVRLPQNVGLGRALNAGLQACTHEWVCRMDTDDICHPERFERQLAFVASHPQLDVCGSQIDEFEHTPADAAHSRRVPCEHEEIARFAKSRNPINHMTVCYRKSAVLAAGNYQHAPLYEDYDLWVRMLLNGCRFANLPEVLVYARAGDEMYRRRGGWAYAKNELAMQRRFYRAGFLSAAQWAKNVLLRLPVRLLPNGVRQWVYRVLLRK</sequence>
<dbReference type="CDD" id="cd04195">
    <property type="entry name" value="GT2_AmsE_like"/>
    <property type="match status" value="1"/>
</dbReference>
<evidence type="ECO:0000256" key="3">
    <source>
        <dbReference type="ARBA" id="ARBA00022679"/>
    </source>
</evidence>
<evidence type="ECO:0000313" key="6">
    <source>
        <dbReference type="Proteomes" id="UP000078003"/>
    </source>
</evidence>
<dbReference type="InterPro" id="IPR029044">
    <property type="entry name" value="Nucleotide-diphossugar_trans"/>
</dbReference>
<dbReference type="PANTHER" id="PTHR43685">
    <property type="entry name" value="GLYCOSYLTRANSFERASE"/>
    <property type="match status" value="1"/>
</dbReference>
<keyword evidence="3" id="KW-0808">Transferase</keyword>